<keyword evidence="4" id="KW-1185">Reference proteome</keyword>
<organism evidence="3 4">
    <name type="scientific">Algoriella xinjiangensis</name>
    <dbReference type="NCBI Taxonomy" id="684065"/>
    <lineage>
        <taxon>Bacteria</taxon>
        <taxon>Pseudomonadati</taxon>
        <taxon>Bacteroidota</taxon>
        <taxon>Flavobacteriia</taxon>
        <taxon>Flavobacteriales</taxon>
        <taxon>Weeksellaceae</taxon>
        <taxon>Algoriella</taxon>
    </lineage>
</organism>
<dbReference type="InterPro" id="IPR011050">
    <property type="entry name" value="Pectin_lyase_fold/virulence"/>
</dbReference>
<dbReference type="Pfam" id="PF16318">
    <property type="entry name" value="DUF4957"/>
    <property type="match status" value="1"/>
</dbReference>
<dbReference type="PROSITE" id="PS51257">
    <property type="entry name" value="PROKAR_LIPOPROTEIN"/>
    <property type="match status" value="1"/>
</dbReference>
<feature type="signal peptide" evidence="1">
    <location>
        <begin position="1"/>
        <end position="19"/>
    </location>
</feature>
<reference evidence="4" key="1">
    <citation type="submission" date="2016-10" db="EMBL/GenBank/DDBJ databases">
        <authorList>
            <person name="Varghese N."/>
            <person name="Submissions S."/>
        </authorList>
    </citation>
    <scope>NUCLEOTIDE SEQUENCE [LARGE SCALE GENOMIC DNA]</scope>
    <source>
        <strain evidence="4">XJ109</strain>
    </source>
</reference>
<dbReference type="Proteomes" id="UP000199149">
    <property type="component" value="Unassembled WGS sequence"/>
</dbReference>
<evidence type="ECO:0000313" key="3">
    <source>
        <dbReference type="EMBL" id="SFM63028.1"/>
    </source>
</evidence>
<protein>
    <recommendedName>
        <fullName evidence="2">DUF4957 domain-containing protein</fullName>
    </recommendedName>
</protein>
<name>A0A1I4SEV6_9FLAO</name>
<dbReference type="STRING" id="684065.SAMN05421738_101181"/>
<dbReference type="RefSeq" id="WP_092905615.1">
    <property type="nucleotide sequence ID" value="NZ_FOUZ01000001.1"/>
</dbReference>
<sequence length="563" mass="61733">MKSTIHKIYFLGIISLSVAAVVSCSDDDLQSESNDPMRMFTPLSLSAENFETESRVMWKASLYTEDINETYTAEVSTDSLFANPKDIILSKKTDSASVVLTDQEIPVRKNYFVRVKTNTYENRPESYWSLSKRIKIVGIQILHPVYEPNVSANQATLSWDITPEVTQLRFQPYTQVSGQEPVYIGDPIVSNITANEASSGTKTVDGLSPNTRYIVEIYKGNTSVGSQTLRTKPSTNFSLIVSPTDDLVTIINNAPDGAVIGLNPGTYNTGDKLITINGKAITLASTSGNSSNTKIAFKEFTLNNTGAGLQLKNLELDGTINNAAYLINLTSGNNNADKANFGNVLIENCIVHGVSTSAFRANRGPNSGYAMDKFEIKYSVFKNFAVSSYGFLHLDKLVFNEVNIDNSTFTEIGDLFIRYRESITTPSANATINVNNCTINSIGFSQIYPLLDNFNVPIKFNFTNNILANTPRVGGSLSDNSLIRIATNSTAVFSFNNFYNLTNGKASDLKKLTLPTTGLTNTNNQEQPLNWTNTTIDFKLPTNSPLRTASSTGGAIGDSRWWN</sequence>
<accession>A0A1I4SEV6</accession>
<evidence type="ECO:0000313" key="4">
    <source>
        <dbReference type="Proteomes" id="UP000199149"/>
    </source>
</evidence>
<feature type="chain" id="PRO_5011441875" description="DUF4957 domain-containing protein" evidence="1">
    <location>
        <begin position="20"/>
        <end position="563"/>
    </location>
</feature>
<dbReference type="SUPFAM" id="SSF51126">
    <property type="entry name" value="Pectin lyase-like"/>
    <property type="match status" value="1"/>
</dbReference>
<dbReference type="InterPro" id="IPR032530">
    <property type="entry name" value="DUF4957"/>
</dbReference>
<evidence type="ECO:0000256" key="1">
    <source>
        <dbReference type="SAM" id="SignalP"/>
    </source>
</evidence>
<gene>
    <name evidence="3" type="ORF">SAMN05421738_101181</name>
</gene>
<dbReference type="AlphaFoldDB" id="A0A1I4SEV6"/>
<keyword evidence="1" id="KW-0732">Signal</keyword>
<evidence type="ECO:0000259" key="2">
    <source>
        <dbReference type="Pfam" id="PF16318"/>
    </source>
</evidence>
<proteinExistence type="predicted"/>
<feature type="domain" description="DUF4957" evidence="2">
    <location>
        <begin position="265"/>
        <end position="409"/>
    </location>
</feature>
<dbReference type="EMBL" id="FOUZ01000001">
    <property type="protein sequence ID" value="SFM63028.1"/>
    <property type="molecule type" value="Genomic_DNA"/>
</dbReference>
<dbReference type="OrthoDB" id="691503at2"/>